<dbReference type="Pfam" id="PF19193">
    <property type="entry name" value="Tectonin"/>
    <property type="match status" value="1"/>
</dbReference>
<organism evidence="2 3">
    <name type="scientific">Phrynosoma platyrhinos</name>
    <name type="common">Desert horned lizard</name>
    <dbReference type="NCBI Taxonomy" id="52577"/>
    <lineage>
        <taxon>Eukaryota</taxon>
        <taxon>Metazoa</taxon>
        <taxon>Chordata</taxon>
        <taxon>Craniata</taxon>
        <taxon>Vertebrata</taxon>
        <taxon>Euteleostomi</taxon>
        <taxon>Lepidosauria</taxon>
        <taxon>Squamata</taxon>
        <taxon>Bifurcata</taxon>
        <taxon>Unidentata</taxon>
        <taxon>Episquamata</taxon>
        <taxon>Toxicofera</taxon>
        <taxon>Iguania</taxon>
        <taxon>Phrynosomatidae</taxon>
        <taxon>Phrynosomatinae</taxon>
        <taxon>Phrynosoma</taxon>
    </lineage>
</organism>
<feature type="compositionally biased region" description="Low complexity" evidence="1">
    <location>
        <begin position="432"/>
        <end position="452"/>
    </location>
</feature>
<name>A0ABQ7SSE4_PHRPL</name>
<feature type="region of interest" description="Disordered" evidence="1">
    <location>
        <begin position="708"/>
        <end position="735"/>
    </location>
</feature>
<evidence type="ECO:0000313" key="2">
    <source>
        <dbReference type="EMBL" id="KAH0620351.1"/>
    </source>
</evidence>
<dbReference type="SUPFAM" id="SSF50978">
    <property type="entry name" value="WD40 repeat-like"/>
    <property type="match status" value="1"/>
</dbReference>
<dbReference type="InterPro" id="IPR001680">
    <property type="entry name" value="WD40_rpt"/>
</dbReference>
<dbReference type="SMART" id="SM00706">
    <property type="entry name" value="TECPR"/>
    <property type="match status" value="10"/>
</dbReference>
<keyword evidence="3" id="KW-1185">Reference proteome</keyword>
<reference evidence="2 3" key="1">
    <citation type="journal article" date="2022" name="Gigascience">
        <title>A chromosome-level genome assembly and annotation of the desert horned lizard, Phrynosoma platyrhinos, provides insight into chromosomal rearrangements among reptiles.</title>
        <authorList>
            <person name="Koochekian N."/>
            <person name="Ascanio A."/>
            <person name="Farleigh K."/>
            <person name="Card D.C."/>
            <person name="Schield D.R."/>
            <person name="Castoe T.A."/>
            <person name="Jezkova T."/>
        </authorList>
    </citation>
    <scope>NUCLEOTIDE SEQUENCE [LARGE SCALE GENOMIC DNA]</scope>
    <source>
        <strain evidence="2">NK-2021</strain>
    </source>
</reference>
<feature type="compositionally biased region" description="Low complexity" evidence="1">
    <location>
        <begin position="344"/>
        <end position="358"/>
    </location>
</feature>
<proteinExistence type="predicted"/>
<dbReference type="EMBL" id="JAIPUX010003289">
    <property type="protein sequence ID" value="KAH0620351.1"/>
    <property type="molecule type" value="Genomic_DNA"/>
</dbReference>
<accession>A0ABQ7SSE4</accession>
<comment type="caution">
    <text evidence="2">The sequence shown here is derived from an EMBL/GenBank/DDBJ whole genome shotgun (WGS) entry which is preliminary data.</text>
</comment>
<evidence type="ECO:0008006" key="4">
    <source>
        <dbReference type="Google" id="ProtNLM"/>
    </source>
</evidence>
<dbReference type="PANTHER" id="PTHR23287">
    <property type="entry name" value="RUBY-EYE2-LIKE PROTEIN"/>
    <property type="match status" value="1"/>
</dbReference>
<protein>
    <recommendedName>
        <fullName evidence="4">Tectonin beta-propeller repeat-containing protein 2</fullName>
    </recommendedName>
</protein>
<dbReference type="InterPro" id="IPR006624">
    <property type="entry name" value="Beta-propeller_rpt_TECPR"/>
</dbReference>
<feature type="region of interest" description="Disordered" evidence="1">
    <location>
        <begin position="341"/>
        <end position="398"/>
    </location>
</feature>
<dbReference type="PANTHER" id="PTHR23287:SF16">
    <property type="entry name" value="TECTONIN BETA-PROPELLER REPEAT-CONTAINING PROTEIN 2"/>
    <property type="match status" value="1"/>
</dbReference>
<feature type="compositionally biased region" description="Polar residues" evidence="1">
    <location>
        <begin position="373"/>
        <end position="390"/>
    </location>
</feature>
<dbReference type="InterPro" id="IPR015943">
    <property type="entry name" value="WD40/YVTN_repeat-like_dom_sf"/>
</dbReference>
<evidence type="ECO:0000313" key="3">
    <source>
        <dbReference type="Proteomes" id="UP000826234"/>
    </source>
</evidence>
<gene>
    <name evidence="2" type="ORF">JD844_020676</name>
</gene>
<feature type="region of interest" description="Disordered" evidence="1">
    <location>
        <begin position="416"/>
        <end position="470"/>
    </location>
</feature>
<evidence type="ECO:0000256" key="1">
    <source>
        <dbReference type="SAM" id="MobiDB-lite"/>
    </source>
</evidence>
<sequence>MQMFTMASVTPSFSFKEFCPLYYLLNAIPTKIQKGFRSILVYLTALDTNGDYIAVGSSIGMLYLYCRHLNQMKKYNFEGKNESITVVKLLSCFDDLVAVGTASGKIAVFQLVSSLPGRNKQLRRFNVSGFHKSSITALAWSPNGMKLFSGDDRGKIVYSALDLDKVNCCFGIACFSPTNIITWFDIFLLFNFSTGKFGACFIPGLCKQSDLTLFAGRPGIRLWKSDVHGTVQATFILKDVFAAGMKPFELYPRMEPLNKNSYNFPERQLGLISCFFQEGWVLSWNEYSIYLLDTINQAMIGSLEGSGDIVSVSCTENEIFLLKGDRDIIRISSRPEGLMSTDISSKLMSPSSDLSPKLQSPHSVIESMPSDPCQRTNQILSGSPSPQTPGDKNGSIGKSDLDVALVTEKIRSQSLDGLGDLSTDRRRRRGYSVASESRSRSSSVNSVDSSSSFLTGGDQTSSEIHRKGQLPSQRFSLISSEDFNQELIVKPIKVKKKKKRRPETSSEKDMSVNVQAASNAVDGLLGWVVENGIRRNPSSLESTPCYEYQGFSDISPLLNVDSFSINSSLMGSITDRLSMSSVDQESIFSTESQNVLREENGSETFSVLQSPESVAALTPEDNGAAELLKLSNYESALGTLPTMDFSTSDSPSLLTEGKLGCDDTEYHWTPPQSEQTKAISELPSQKEAHAPLGEAHAPHGEHMLHTENTSDKLESLEETSSEKGMSANGQETFNADDGPFGWIVGNNSEQKQQELLRDTISSNNSLPHVLSGKEMCPQECVLPQQDLTETFQAVSNSHTSHKWASDTHDVRTEKSVSSDEEDIYGHGLPYSSSETSVTEMRACLIPKDKILNRASMEEGVLLKSDQFAESWMGYAGPGYGILSLVVSDKYIWCLDYKGGLYCSALPSAGLHWQRFEDNVQQVAVSPSGALLWKVEQKTNKAFACGKVTIKGKRHWYEALPQTAFVSLSDDTAWIIRTNGDLYLQTGLSVDRPCARAVKVDCPYPLSQVTARNNVVWALTEQRALLFREGVSSFCPEGEQWKCDIISEMQAIEPVCVTLGDQQTIWVLDIHGNLWFRTGVASKKPQGDDNHWWQVSITDYVVFDQSSLFQTIIQATQTVATAAQAPVEKVADKLRMAFWSQPLQCQPSLLAVNSGGVWISSGKNEFHVAKGSLIGTYWNNVVPRGTASATKWAFVLASASPTKEGSFLWLCQSSKDLFCVSDQNPQFHPSTVQLPPDGEMVYYSACQDAIWCLDNLGQVFIRTLSPNCPSGMHWTKLDLSQLGKFSYVLILVRENATGQGILEEKLNYCMNTRKYDCGLSRDDYGLDQSEYPLDLEYPLDPSQTKGISGLLSAVKLRSLACGNQHIWACDSSGGIYFRVGTQPLNPSLMLPAWIMIEPPIQIFVRINSVGNLYQLGDGLVQTVYSSPNDQSLWAIDSKWNIHVRIGITEEMPVGTDWEQIPGLQACELAISTRTVWARCPNGDIARRYGITDKNPAGDYWKKIPGNVSCLTATPQDELWAIGSSGNLLQRLTKTFYHSHTLQKHGNPSMSFHSDDFEDEWEVI</sequence>
<dbReference type="Gene3D" id="2.130.10.10">
    <property type="entry name" value="YVTN repeat-like/Quinoprotein amine dehydrogenase"/>
    <property type="match status" value="1"/>
</dbReference>
<dbReference type="SMART" id="SM00320">
    <property type="entry name" value="WD40"/>
    <property type="match status" value="3"/>
</dbReference>
<dbReference type="Pfam" id="PF06462">
    <property type="entry name" value="Hyd_WA"/>
    <property type="match status" value="4"/>
</dbReference>
<dbReference type="Proteomes" id="UP000826234">
    <property type="component" value="Unassembled WGS sequence"/>
</dbReference>
<dbReference type="InterPro" id="IPR036322">
    <property type="entry name" value="WD40_repeat_dom_sf"/>
</dbReference>
<feature type="compositionally biased region" description="Polar residues" evidence="1">
    <location>
        <begin position="453"/>
        <end position="462"/>
    </location>
</feature>